<sequence>MDALLPEDVLAEVLGRLSPRSLAALRCVCKGLRDIVDDRRLLRADLLPHSLGGIFINFNALEVSEFFYPLVGPAANSGNLTSRVDDHCNGLVLLDDGCVVNPATRQWARLPPLPTLRANQMRAAFYKAGVRYLAFDPSVAPHYEVFLIPHIPHKTELGPVSEGYDIPGGPRGYLPSRRPLPHPDFLQRASLGCASAYVPPCTEVLLLVFLLVTENFRKNWFLFFPCSCY</sequence>
<dbReference type="EMBL" id="CM000883">
    <property type="protein sequence ID" value="PNT65447.1"/>
    <property type="molecule type" value="Genomic_DNA"/>
</dbReference>
<dbReference type="InterPro" id="IPR001810">
    <property type="entry name" value="F-box_dom"/>
</dbReference>
<reference evidence="2" key="2">
    <citation type="submission" date="2017-06" db="EMBL/GenBank/DDBJ databases">
        <title>WGS assembly of Brachypodium distachyon.</title>
        <authorList>
            <consortium name="The International Brachypodium Initiative"/>
            <person name="Lucas S."/>
            <person name="Harmon-Smith M."/>
            <person name="Lail K."/>
            <person name="Tice H."/>
            <person name="Grimwood J."/>
            <person name="Bruce D."/>
            <person name="Barry K."/>
            <person name="Shu S."/>
            <person name="Lindquist E."/>
            <person name="Wang M."/>
            <person name="Pitluck S."/>
            <person name="Vogel J.P."/>
            <person name="Garvin D.F."/>
            <person name="Mockler T.C."/>
            <person name="Schmutz J."/>
            <person name="Rokhsar D."/>
            <person name="Bevan M.W."/>
        </authorList>
    </citation>
    <scope>NUCLEOTIDE SEQUENCE</scope>
    <source>
        <strain evidence="2">Bd21</strain>
    </source>
</reference>
<accession>A0A2K2CTV0</accession>
<dbReference type="Gene3D" id="1.20.1280.50">
    <property type="match status" value="1"/>
</dbReference>
<dbReference type="InParanoid" id="A0A2K2CTV0"/>
<dbReference type="EnsemblPlants" id="PNT65447">
    <property type="protein sequence ID" value="PNT65447"/>
    <property type="gene ID" value="BRADI_4g42592v3"/>
</dbReference>
<feature type="domain" description="F-box" evidence="1">
    <location>
        <begin position="1"/>
        <end position="45"/>
    </location>
</feature>
<dbReference type="InterPro" id="IPR036047">
    <property type="entry name" value="F-box-like_dom_sf"/>
</dbReference>
<dbReference type="PROSITE" id="PS50181">
    <property type="entry name" value="FBOX"/>
    <property type="match status" value="1"/>
</dbReference>
<proteinExistence type="predicted"/>
<reference evidence="3" key="3">
    <citation type="submission" date="2018-08" db="UniProtKB">
        <authorList>
            <consortium name="EnsemblPlants"/>
        </authorList>
    </citation>
    <scope>IDENTIFICATION</scope>
    <source>
        <strain evidence="3">cv. Bd21</strain>
    </source>
</reference>
<protein>
    <recommendedName>
        <fullName evidence="1">F-box domain-containing protein</fullName>
    </recommendedName>
</protein>
<organism evidence="2">
    <name type="scientific">Brachypodium distachyon</name>
    <name type="common">Purple false brome</name>
    <name type="synonym">Trachynia distachya</name>
    <dbReference type="NCBI Taxonomy" id="15368"/>
    <lineage>
        <taxon>Eukaryota</taxon>
        <taxon>Viridiplantae</taxon>
        <taxon>Streptophyta</taxon>
        <taxon>Embryophyta</taxon>
        <taxon>Tracheophyta</taxon>
        <taxon>Spermatophyta</taxon>
        <taxon>Magnoliopsida</taxon>
        <taxon>Liliopsida</taxon>
        <taxon>Poales</taxon>
        <taxon>Poaceae</taxon>
        <taxon>BOP clade</taxon>
        <taxon>Pooideae</taxon>
        <taxon>Stipodae</taxon>
        <taxon>Brachypodieae</taxon>
        <taxon>Brachypodium</taxon>
    </lineage>
</organism>
<dbReference type="AlphaFoldDB" id="A0A2K2CTV0"/>
<name>A0A2K2CTV0_BRADI</name>
<dbReference type="Pfam" id="PF00646">
    <property type="entry name" value="F-box"/>
    <property type="match status" value="1"/>
</dbReference>
<dbReference type="PANTHER" id="PTHR34591">
    <property type="entry name" value="OS03G0653100 PROTEIN-RELATED"/>
    <property type="match status" value="1"/>
</dbReference>
<dbReference type="SUPFAM" id="SSF81383">
    <property type="entry name" value="F-box domain"/>
    <property type="match status" value="1"/>
</dbReference>
<dbReference type="PANTHER" id="PTHR34591:SF36">
    <property type="entry name" value="F-BOX DOMAIN-CONTAINING PROTEIN"/>
    <property type="match status" value="1"/>
</dbReference>
<evidence type="ECO:0000313" key="2">
    <source>
        <dbReference type="EMBL" id="PNT65447.1"/>
    </source>
</evidence>
<dbReference type="SMART" id="SM00256">
    <property type="entry name" value="FBOX"/>
    <property type="match status" value="1"/>
</dbReference>
<gene>
    <name evidence="2" type="ORF">BRADI_4g42592v3</name>
</gene>
<evidence type="ECO:0000313" key="3">
    <source>
        <dbReference type="EnsemblPlants" id="PNT65447"/>
    </source>
</evidence>
<dbReference type="Proteomes" id="UP000008810">
    <property type="component" value="Chromosome 4"/>
</dbReference>
<evidence type="ECO:0000313" key="4">
    <source>
        <dbReference type="Proteomes" id="UP000008810"/>
    </source>
</evidence>
<dbReference type="OrthoDB" id="695075at2759"/>
<keyword evidence="4" id="KW-1185">Reference proteome</keyword>
<dbReference type="Gramene" id="PNT65447">
    <property type="protein sequence ID" value="PNT65447"/>
    <property type="gene ID" value="BRADI_4g42592v3"/>
</dbReference>
<reference evidence="2 3" key="1">
    <citation type="journal article" date="2010" name="Nature">
        <title>Genome sequencing and analysis of the model grass Brachypodium distachyon.</title>
        <authorList>
            <consortium name="International Brachypodium Initiative"/>
        </authorList>
    </citation>
    <scope>NUCLEOTIDE SEQUENCE [LARGE SCALE GENOMIC DNA]</scope>
    <source>
        <strain evidence="2 3">Bd21</strain>
    </source>
</reference>
<evidence type="ECO:0000259" key="1">
    <source>
        <dbReference type="PROSITE" id="PS50181"/>
    </source>
</evidence>